<evidence type="ECO:0000256" key="1">
    <source>
        <dbReference type="SAM" id="Phobius"/>
    </source>
</evidence>
<feature type="domain" description="DUF1980" evidence="3">
    <location>
        <begin position="161"/>
        <end position="291"/>
    </location>
</feature>
<proteinExistence type="predicted"/>
<dbReference type="Proteomes" id="UP000029389">
    <property type="component" value="Unassembled WGS sequence"/>
</dbReference>
<dbReference type="NCBIfam" id="TIGR03943">
    <property type="entry name" value="TIGR03943 family putative permease subunit"/>
    <property type="match status" value="1"/>
</dbReference>
<name>A0A090ZI72_9BACI</name>
<dbReference type="PANTHER" id="PTHR40047:SF1">
    <property type="entry name" value="UPF0703 PROTEIN YCGQ"/>
    <property type="match status" value="1"/>
</dbReference>
<evidence type="ECO:0000313" key="5">
    <source>
        <dbReference type="EMBL" id="RFT68547.1"/>
    </source>
</evidence>
<feature type="transmembrane region" description="Helical" evidence="1">
    <location>
        <begin position="88"/>
        <end position="109"/>
    </location>
</feature>
<dbReference type="PANTHER" id="PTHR40047">
    <property type="entry name" value="UPF0703 PROTEIN YCGQ"/>
    <property type="match status" value="1"/>
</dbReference>
<dbReference type="RefSeq" id="WP_042983058.1">
    <property type="nucleotide sequence ID" value="NZ_JMQC01000008.1"/>
</dbReference>
<keyword evidence="1" id="KW-0812">Transmembrane</keyword>
<evidence type="ECO:0000259" key="3">
    <source>
        <dbReference type="Pfam" id="PF21537"/>
    </source>
</evidence>
<evidence type="ECO:0000313" key="4">
    <source>
        <dbReference type="EMBL" id="KFN03946.1"/>
    </source>
</evidence>
<keyword evidence="1" id="KW-0472">Membrane</keyword>
<dbReference type="PATRIC" id="fig|1405.8.peg.4285"/>
<organism evidence="4 6">
    <name type="scientific">Bacillus clarus</name>
    <dbReference type="NCBI Taxonomy" id="2338372"/>
    <lineage>
        <taxon>Bacteria</taxon>
        <taxon>Bacillati</taxon>
        <taxon>Bacillota</taxon>
        <taxon>Bacilli</taxon>
        <taxon>Bacillales</taxon>
        <taxon>Bacillaceae</taxon>
        <taxon>Bacillus</taxon>
        <taxon>Bacillus cereus group</taxon>
    </lineage>
</organism>
<evidence type="ECO:0000259" key="2">
    <source>
        <dbReference type="Pfam" id="PF09323"/>
    </source>
</evidence>
<sequence length="297" mass="33522">MTIEKKKAYHRYIRGIILIGLAMLLFKLLVTGNIDHFIAPKMIKFTYVAFAMFLFLGCLQVWSSNEKKQKDCECCGHHNISTSRGRTFLLYALFVIPIISAFLFSNVTIDGSLASKRGMNQSAQAKSMEGKAAPQRQVSSDRRELLVDQEEEPIQNLPASEQSEEELAKNILGQRKIQVEDKNYIQTMNIIGQDVLGFKGKEITFSGFIYNDKEVKGDKVVVARYGITCCIADASVWGLIVSGQDIKKLSEEMWVKVTGVLDETTYKGTLFPLVKVKKVEKIKKPKEPYVYDALSQQ</sequence>
<feature type="transmembrane region" description="Helical" evidence="1">
    <location>
        <begin position="12"/>
        <end position="30"/>
    </location>
</feature>
<dbReference type="InterPro" id="IPR015402">
    <property type="entry name" value="DUF1980"/>
</dbReference>
<dbReference type="EMBL" id="JMQC01000008">
    <property type="protein sequence ID" value="KFN03946.1"/>
    <property type="molecule type" value="Genomic_DNA"/>
</dbReference>
<dbReference type="Pfam" id="PF09323">
    <property type="entry name" value="DUF1980"/>
    <property type="match status" value="1"/>
</dbReference>
<reference evidence="4 6" key="1">
    <citation type="submission" date="2014-04" db="EMBL/GenBank/DDBJ databases">
        <authorList>
            <person name="Bishop-Lilly K.A."/>
            <person name="Broomall S.M."/>
            <person name="Chain P.S."/>
            <person name="Chertkov O."/>
            <person name="Coyne S.R."/>
            <person name="Daligault H.E."/>
            <person name="Davenport K.W."/>
            <person name="Erkkila T."/>
            <person name="Frey K.G."/>
            <person name="Gibbons H.S."/>
            <person name="Gu W."/>
            <person name="Jaissle J."/>
            <person name="Johnson S.L."/>
            <person name="Koroleva G.I."/>
            <person name="Ladner J.T."/>
            <person name="Lo C.-C."/>
            <person name="Minogue T.D."/>
            <person name="Munk C."/>
            <person name="Palacios G.F."/>
            <person name="Redden C.L."/>
            <person name="Rosenzweig C.N."/>
            <person name="Scholz M.B."/>
            <person name="Teshima H."/>
            <person name="Xu Y."/>
        </authorList>
    </citation>
    <scope>NUCLEOTIDE SEQUENCE [LARGE SCALE GENOMIC DNA]</scope>
    <source>
        <strain evidence="4 6">BHP</strain>
    </source>
</reference>
<accession>A0A090ZI72</accession>
<keyword evidence="7" id="KW-1185">Reference proteome</keyword>
<dbReference type="InterPro" id="IPR052955">
    <property type="entry name" value="UPF0703_membrane_permease"/>
</dbReference>
<protein>
    <submittedName>
        <fullName evidence="5">TIGR03943 family protein</fullName>
    </submittedName>
</protein>
<gene>
    <name evidence="5" type="ORF">D0U04_03630</name>
    <name evidence="4" type="ORF">DJ93_4173</name>
</gene>
<dbReference type="InterPro" id="IPR048447">
    <property type="entry name" value="DUF1980_C"/>
</dbReference>
<dbReference type="Pfam" id="PF21537">
    <property type="entry name" value="DUF1980_C"/>
    <property type="match status" value="1"/>
</dbReference>
<keyword evidence="1" id="KW-1133">Transmembrane helix</keyword>
<evidence type="ECO:0000313" key="6">
    <source>
        <dbReference type="Proteomes" id="UP000029389"/>
    </source>
</evidence>
<comment type="caution">
    <text evidence="4">The sequence shown here is derived from an EMBL/GenBank/DDBJ whole genome shotgun (WGS) entry which is preliminary data.</text>
</comment>
<dbReference type="EMBL" id="QVOD01000002">
    <property type="protein sequence ID" value="RFT68547.1"/>
    <property type="molecule type" value="Genomic_DNA"/>
</dbReference>
<reference evidence="5 7" key="2">
    <citation type="submission" date="2018-08" db="EMBL/GenBank/DDBJ databases">
        <title>Bacillus clarus sp. nov. strain PS00077A.</title>
        <authorList>
            <person name="Mendez Acevedo M."/>
            <person name="Carroll L."/>
            <person name="Mukherjee M."/>
            <person name="Wiedmann M."/>
            <person name="Kovac J."/>
        </authorList>
    </citation>
    <scope>NUCLEOTIDE SEQUENCE [LARGE SCALE GENOMIC DNA]</scope>
    <source>
        <strain evidence="5 7">PS00077A</strain>
    </source>
</reference>
<dbReference type="AlphaFoldDB" id="A0A090ZI72"/>
<evidence type="ECO:0000313" key="7">
    <source>
        <dbReference type="Proteomes" id="UP000264294"/>
    </source>
</evidence>
<feature type="domain" description="DUF1980" evidence="2">
    <location>
        <begin position="13"/>
        <end position="120"/>
    </location>
</feature>
<feature type="transmembrane region" description="Helical" evidence="1">
    <location>
        <begin position="42"/>
        <end position="62"/>
    </location>
</feature>
<dbReference type="Proteomes" id="UP000264294">
    <property type="component" value="Unassembled WGS sequence"/>
</dbReference>
<dbReference type="InterPro" id="IPR048493">
    <property type="entry name" value="DUF1980_N"/>
</dbReference>